<dbReference type="AlphaFoldDB" id="A0A2J6TA76"/>
<reference evidence="2 3" key="1">
    <citation type="submission" date="2016-04" db="EMBL/GenBank/DDBJ databases">
        <title>A degradative enzymes factory behind the ericoid mycorrhizal symbiosis.</title>
        <authorList>
            <consortium name="DOE Joint Genome Institute"/>
            <person name="Martino E."/>
            <person name="Morin E."/>
            <person name="Grelet G."/>
            <person name="Kuo A."/>
            <person name="Kohler A."/>
            <person name="Daghino S."/>
            <person name="Barry K."/>
            <person name="Choi C."/>
            <person name="Cichocki N."/>
            <person name="Clum A."/>
            <person name="Copeland A."/>
            <person name="Hainaut M."/>
            <person name="Haridas S."/>
            <person name="Labutti K."/>
            <person name="Lindquist E."/>
            <person name="Lipzen A."/>
            <person name="Khouja H.-R."/>
            <person name="Murat C."/>
            <person name="Ohm R."/>
            <person name="Olson A."/>
            <person name="Spatafora J."/>
            <person name="Veneault-Fourrey C."/>
            <person name="Henrissat B."/>
            <person name="Grigoriev I."/>
            <person name="Martin F."/>
            <person name="Perotto S."/>
        </authorList>
    </citation>
    <scope>NUCLEOTIDE SEQUENCE [LARGE SCALE GENOMIC DNA]</scope>
    <source>
        <strain evidence="2 3">E</strain>
    </source>
</reference>
<dbReference type="RefSeq" id="XP_024736796.1">
    <property type="nucleotide sequence ID" value="XM_024883105.1"/>
</dbReference>
<keyword evidence="3" id="KW-1185">Reference proteome</keyword>
<sequence length="157" mass="16951">MVAQVLLLFLALLAHGCMALAGFSLTELSKPCITQKPEARWKRDVEGFTGYEKPEESCNGAPPPLAQCTAVAEWIVCLGLAIYCNTGATVQLSGSIWGCKWTSDNTFTPATSCLSNTFQYVNSAVMYPCATSQYCITDLLFTDPNDLNPRTGIGCGY</sequence>
<gene>
    <name evidence="2" type="ORF">K444DRAFT_629753</name>
</gene>
<dbReference type="InParanoid" id="A0A2J6TA76"/>
<organism evidence="2 3">
    <name type="scientific">Hyaloscypha bicolor E</name>
    <dbReference type="NCBI Taxonomy" id="1095630"/>
    <lineage>
        <taxon>Eukaryota</taxon>
        <taxon>Fungi</taxon>
        <taxon>Dikarya</taxon>
        <taxon>Ascomycota</taxon>
        <taxon>Pezizomycotina</taxon>
        <taxon>Leotiomycetes</taxon>
        <taxon>Helotiales</taxon>
        <taxon>Hyaloscyphaceae</taxon>
        <taxon>Hyaloscypha</taxon>
        <taxon>Hyaloscypha bicolor</taxon>
    </lineage>
</organism>
<proteinExistence type="predicted"/>
<dbReference type="GeneID" id="36591182"/>
<feature type="signal peptide" evidence="1">
    <location>
        <begin position="1"/>
        <end position="19"/>
    </location>
</feature>
<name>A0A2J6TA76_9HELO</name>
<accession>A0A2J6TA76</accession>
<protein>
    <recommendedName>
        <fullName evidence="4">Secreted protein</fullName>
    </recommendedName>
</protein>
<dbReference type="Proteomes" id="UP000235371">
    <property type="component" value="Unassembled WGS sequence"/>
</dbReference>
<feature type="chain" id="PRO_5014410378" description="Secreted protein" evidence="1">
    <location>
        <begin position="20"/>
        <end position="157"/>
    </location>
</feature>
<dbReference type="EMBL" id="KZ613803">
    <property type="protein sequence ID" value="PMD59892.1"/>
    <property type="molecule type" value="Genomic_DNA"/>
</dbReference>
<keyword evidence="1" id="KW-0732">Signal</keyword>
<evidence type="ECO:0000256" key="1">
    <source>
        <dbReference type="SAM" id="SignalP"/>
    </source>
</evidence>
<evidence type="ECO:0008006" key="4">
    <source>
        <dbReference type="Google" id="ProtNLM"/>
    </source>
</evidence>
<evidence type="ECO:0000313" key="2">
    <source>
        <dbReference type="EMBL" id="PMD59892.1"/>
    </source>
</evidence>
<evidence type="ECO:0000313" key="3">
    <source>
        <dbReference type="Proteomes" id="UP000235371"/>
    </source>
</evidence>